<dbReference type="PROSITE" id="PS51898">
    <property type="entry name" value="TYR_RECOMBINASE"/>
    <property type="match status" value="1"/>
</dbReference>
<dbReference type="EMBL" id="AYSV01000121">
    <property type="protein sequence ID" value="ETD67428.1"/>
    <property type="molecule type" value="Genomic_DNA"/>
</dbReference>
<comment type="caution">
    <text evidence="6">The sequence shown here is derived from an EMBL/GenBank/DDBJ whole genome shotgun (WGS) entry which is preliminary data.</text>
</comment>
<dbReference type="InterPro" id="IPR038488">
    <property type="entry name" value="Integrase_DNA-bd_sf"/>
</dbReference>
<feature type="domain" description="Tyr recombinase" evidence="5">
    <location>
        <begin position="177"/>
        <end position="365"/>
    </location>
</feature>
<evidence type="ECO:0000256" key="2">
    <source>
        <dbReference type="ARBA" id="ARBA00022908"/>
    </source>
</evidence>
<dbReference type="InterPro" id="IPR011010">
    <property type="entry name" value="DNA_brk_join_enz"/>
</dbReference>
<evidence type="ECO:0000259" key="5">
    <source>
        <dbReference type="PROSITE" id="PS51898"/>
    </source>
</evidence>
<evidence type="ECO:0000256" key="3">
    <source>
        <dbReference type="ARBA" id="ARBA00023125"/>
    </source>
</evidence>
<keyword evidence="4" id="KW-0233">DNA recombination</keyword>
<sequence length="391" mass="44437">MALTERQCRAFVATDKVQKFADGKGLTLVVHPNGSKYWHGRYRVGGKEQTKSLGAYPEVSLASAREQWAHFKESPLLPTSHRLTVTDVYARVEGWRASKGYKRDRNLPTTFAKLSKPLQHAYVDEVTPKMLAFEIERVSNSDKKSIPHSVKRLLNLIFELAIDIGQIEQNPAARLHRLLPTLTYTPFPCMDKTMVGDYVTAIHHPKNKISLRLQLFLKLSLLTATRSIELRNARWSHIDVDNKLWVIPKALMKADADHIVPLADITLDLFKFLHRLGEDDLLFKGGHRAMLPSTSSTSYIHDSILGLKGKHCMHGNRSLFTTVMQEDFGWGYKPLDVQLAHTKWQETAQQSYDRATFLPQRVEIMTQWANWLDDQARSAEGSLGGIGYPIL</sequence>
<dbReference type="InterPro" id="IPR013762">
    <property type="entry name" value="Integrase-like_cat_sf"/>
</dbReference>
<protein>
    <recommendedName>
        <fullName evidence="5">Tyr recombinase domain-containing protein</fullName>
    </recommendedName>
</protein>
<evidence type="ECO:0000256" key="4">
    <source>
        <dbReference type="ARBA" id="ARBA00023172"/>
    </source>
</evidence>
<accession>V8FUN5</accession>
<dbReference type="Pfam" id="PF00589">
    <property type="entry name" value="Phage_integrase"/>
    <property type="match status" value="1"/>
</dbReference>
<dbReference type="Gene3D" id="1.10.443.10">
    <property type="entry name" value="Intergrase catalytic core"/>
    <property type="match status" value="1"/>
</dbReference>
<dbReference type="Gene3D" id="1.10.150.130">
    <property type="match status" value="1"/>
</dbReference>
<dbReference type="PANTHER" id="PTHR30629:SF2">
    <property type="entry name" value="PROPHAGE INTEGRASE INTS-RELATED"/>
    <property type="match status" value="1"/>
</dbReference>
<evidence type="ECO:0000256" key="1">
    <source>
        <dbReference type="ARBA" id="ARBA00008857"/>
    </source>
</evidence>
<dbReference type="InterPro" id="IPR002104">
    <property type="entry name" value="Integrase_catalytic"/>
</dbReference>
<dbReference type="InterPro" id="IPR010998">
    <property type="entry name" value="Integrase_recombinase_N"/>
</dbReference>
<dbReference type="GO" id="GO:0003677">
    <property type="term" value="F:DNA binding"/>
    <property type="evidence" value="ECO:0007669"/>
    <property type="project" value="UniProtKB-KW"/>
</dbReference>
<dbReference type="PANTHER" id="PTHR30629">
    <property type="entry name" value="PROPHAGE INTEGRASE"/>
    <property type="match status" value="1"/>
</dbReference>
<reference evidence="6 7" key="1">
    <citation type="submission" date="2013-11" db="EMBL/GenBank/DDBJ databases">
        <title>Genomic analysis of Pelistega sp. HM-7.</title>
        <authorList>
            <person name="Kumbhare S.V."/>
            <person name="Shetty S.A."/>
            <person name="Sharma O."/>
            <person name="Dhotre D.P."/>
        </authorList>
    </citation>
    <scope>NUCLEOTIDE SEQUENCE [LARGE SCALE GENOMIC DNA]</scope>
    <source>
        <strain evidence="6 7">HM-7</strain>
    </source>
</reference>
<dbReference type="Proteomes" id="UP000018766">
    <property type="component" value="Unassembled WGS sequence"/>
</dbReference>
<dbReference type="GO" id="GO:0015074">
    <property type="term" value="P:DNA integration"/>
    <property type="evidence" value="ECO:0007669"/>
    <property type="project" value="UniProtKB-KW"/>
</dbReference>
<gene>
    <name evidence="6" type="ORF">V757_11425</name>
</gene>
<dbReference type="GO" id="GO:0006310">
    <property type="term" value="P:DNA recombination"/>
    <property type="evidence" value="ECO:0007669"/>
    <property type="project" value="UniProtKB-KW"/>
</dbReference>
<proteinExistence type="inferred from homology"/>
<dbReference type="InterPro" id="IPR025166">
    <property type="entry name" value="Integrase_DNA_bind_dom"/>
</dbReference>
<dbReference type="Pfam" id="PF13356">
    <property type="entry name" value="Arm-DNA-bind_3"/>
    <property type="match status" value="1"/>
</dbReference>
<organism evidence="6 7">
    <name type="scientific">Pelistega indica</name>
    <dbReference type="NCBI Taxonomy" id="1414851"/>
    <lineage>
        <taxon>Bacteria</taxon>
        <taxon>Pseudomonadati</taxon>
        <taxon>Pseudomonadota</taxon>
        <taxon>Betaproteobacteria</taxon>
        <taxon>Burkholderiales</taxon>
        <taxon>Alcaligenaceae</taxon>
        <taxon>Pelistega</taxon>
    </lineage>
</organism>
<dbReference type="SUPFAM" id="SSF56349">
    <property type="entry name" value="DNA breaking-rejoining enzymes"/>
    <property type="match status" value="1"/>
</dbReference>
<keyword evidence="3" id="KW-0238">DNA-binding</keyword>
<keyword evidence="2" id="KW-0229">DNA integration</keyword>
<evidence type="ECO:0000313" key="6">
    <source>
        <dbReference type="EMBL" id="ETD67428.1"/>
    </source>
</evidence>
<dbReference type="OrthoDB" id="9775880at2"/>
<dbReference type="InterPro" id="IPR050808">
    <property type="entry name" value="Phage_Integrase"/>
</dbReference>
<dbReference type="Gene3D" id="3.30.160.390">
    <property type="entry name" value="Integrase, DNA-binding domain"/>
    <property type="match status" value="1"/>
</dbReference>
<evidence type="ECO:0000313" key="7">
    <source>
        <dbReference type="Proteomes" id="UP000018766"/>
    </source>
</evidence>
<name>V8FUN5_9BURK</name>
<dbReference type="RefSeq" id="WP_023952897.1">
    <property type="nucleotide sequence ID" value="NZ_AYSV01000121.1"/>
</dbReference>
<dbReference type="AlphaFoldDB" id="V8FUN5"/>
<keyword evidence="7" id="KW-1185">Reference proteome</keyword>
<comment type="similarity">
    <text evidence="1">Belongs to the 'phage' integrase family.</text>
</comment>